<gene>
    <name evidence="2" type="ORF">FOZ74_08610</name>
</gene>
<dbReference type="PROSITE" id="PS51257">
    <property type="entry name" value="PROKAR_LIPOPROTEIN"/>
    <property type="match status" value="1"/>
</dbReference>
<dbReference type="EMBL" id="CP042344">
    <property type="protein sequence ID" value="QEA13089.1"/>
    <property type="molecule type" value="Genomic_DNA"/>
</dbReference>
<accession>A0A5B8RTX2</accession>
<evidence type="ECO:0000259" key="1">
    <source>
        <dbReference type="Pfam" id="PF03886"/>
    </source>
</evidence>
<dbReference type="OrthoDB" id="5568302at2"/>
<dbReference type="Proteomes" id="UP000321199">
    <property type="component" value="Chromosome"/>
</dbReference>
<evidence type="ECO:0000313" key="3">
    <source>
        <dbReference type="Proteomes" id="UP000321199"/>
    </source>
</evidence>
<proteinExistence type="predicted"/>
<evidence type="ECO:0000313" key="2">
    <source>
        <dbReference type="EMBL" id="QEA13089.1"/>
    </source>
</evidence>
<keyword evidence="3" id="KW-1185">Reference proteome</keyword>
<dbReference type="SUPFAM" id="SSF159594">
    <property type="entry name" value="XCC0632-like"/>
    <property type="match status" value="1"/>
</dbReference>
<dbReference type="Gene3D" id="3.40.50.10610">
    <property type="entry name" value="ABC-type transport auxiliary lipoprotein component"/>
    <property type="match status" value="1"/>
</dbReference>
<name>A0A5B8RTX2_9BURK</name>
<dbReference type="KEGG" id="cof:FOZ74_08610"/>
<protein>
    <recommendedName>
        <fullName evidence="1">ABC-type transport auxiliary lipoprotein component domain-containing protein</fullName>
    </recommendedName>
</protein>
<feature type="domain" description="ABC-type transport auxiliary lipoprotein component" evidence="1">
    <location>
        <begin position="89"/>
        <end position="214"/>
    </location>
</feature>
<sequence>MITIKTIAVDACRTGARAVFGIAISLLLLACSALPQPPVRSAVYDFGPGPGPTSAVQGARQPAIVLSSAASGGVPVNDNALYYRLAYADAQQLRPYSLARWSQSPAALLAQSLRTRLGQERAVLSPGVPLVGGGMDEPELLKVELEEFSQVFDAPQTSHALVRVRASLFASRAGDTELRAQRLFVVQHGAATPDAAGGAQALAAAATQLADELAQWLDGLPAPAAPGLAAPRR</sequence>
<dbReference type="Pfam" id="PF03886">
    <property type="entry name" value="ABC_trans_aux"/>
    <property type="match status" value="1"/>
</dbReference>
<reference evidence="2 3" key="1">
    <citation type="submission" date="2019-07" db="EMBL/GenBank/DDBJ databases">
        <title>Complete genome sequence of Comamonas sp. NLF 7-7 isolated from livestock.</title>
        <authorList>
            <person name="Kim D.H."/>
            <person name="Kim J.G."/>
        </authorList>
    </citation>
    <scope>NUCLEOTIDE SEQUENCE [LARGE SCALE GENOMIC DNA]</scope>
    <source>
        <strain evidence="2 3">NLF 7-7</strain>
    </source>
</reference>
<dbReference type="InterPro" id="IPR005586">
    <property type="entry name" value="ABC_trans_aux"/>
</dbReference>
<dbReference type="AlphaFoldDB" id="A0A5B8RTX2"/>
<dbReference type="RefSeq" id="WP_146912682.1">
    <property type="nucleotide sequence ID" value="NZ_CP042344.1"/>
</dbReference>
<organism evidence="2 3">
    <name type="scientific">Comamonas flocculans</name>
    <dbReference type="NCBI Taxonomy" id="2597701"/>
    <lineage>
        <taxon>Bacteria</taxon>
        <taxon>Pseudomonadati</taxon>
        <taxon>Pseudomonadota</taxon>
        <taxon>Betaproteobacteria</taxon>
        <taxon>Burkholderiales</taxon>
        <taxon>Comamonadaceae</taxon>
        <taxon>Comamonas</taxon>
    </lineage>
</organism>